<dbReference type="InParanoid" id="A0A1M7GUZ4"/>
<name>A0A1M7GUZ4_9GAMM</name>
<evidence type="ECO:0000259" key="1">
    <source>
        <dbReference type="Pfam" id="PF19502"/>
    </source>
</evidence>
<dbReference type="AlphaFoldDB" id="A0A1M7GUZ4"/>
<keyword evidence="3" id="KW-1185">Reference proteome</keyword>
<evidence type="ECO:0000313" key="3">
    <source>
        <dbReference type="Proteomes" id="UP000190911"/>
    </source>
</evidence>
<protein>
    <recommendedName>
        <fullName evidence="1">DUF6036 domain-containing protein</fullName>
    </recommendedName>
</protein>
<organism evidence="2 3">
    <name type="scientific">Vreelandella subglaciescola</name>
    <dbReference type="NCBI Taxonomy" id="29571"/>
    <lineage>
        <taxon>Bacteria</taxon>
        <taxon>Pseudomonadati</taxon>
        <taxon>Pseudomonadota</taxon>
        <taxon>Gammaproteobacteria</taxon>
        <taxon>Oceanospirillales</taxon>
        <taxon>Halomonadaceae</taxon>
        <taxon>Vreelandella</taxon>
    </lineage>
</organism>
<dbReference type="InterPro" id="IPR045792">
    <property type="entry name" value="DUF6036"/>
</dbReference>
<reference evidence="2 3" key="1">
    <citation type="submission" date="2016-11" db="EMBL/GenBank/DDBJ databases">
        <authorList>
            <person name="Jaros S."/>
            <person name="Januszkiewicz K."/>
            <person name="Wedrychowicz H."/>
        </authorList>
    </citation>
    <scope>NUCLEOTIDE SEQUENCE [LARGE SCALE GENOMIC DNA]</scope>
    <source>
        <strain evidence="2 3">ACAM 12</strain>
    </source>
</reference>
<feature type="domain" description="DUF6036" evidence="1">
    <location>
        <begin position="62"/>
        <end position="208"/>
    </location>
</feature>
<dbReference type="Proteomes" id="UP000190911">
    <property type="component" value="Chromosome I"/>
</dbReference>
<evidence type="ECO:0000313" key="2">
    <source>
        <dbReference type="EMBL" id="SHM20093.1"/>
    </source>
</evidence>
<accession>A0A1M7GUZ4</accession>
<sequence>MPIGAWYGPSTAWLVACAIMPSIKTGAHMPIELGVYPTIQPDTALGQALVAFFDVLEPIFADGENGVFQVIVFGGCAVHVHTQARGSADVDAEVASHGYADKKEVIGLLDDDAYLFADEAGVSQILELDPGFNTTLGPLHEDYEDRVIRLVTQSGVDNVEVYIAGAMDVAISKLGRFGERDQSDIQALLRLPNVEVEEFERLAREAIDYYVGSHLPIKGNLNVVLDDYHNGG</sequence>
<dbReference type="Pfam" id="PF19502">
    <property type="entry name" value="DUF6036"/>
    <property type="match status" value="1"/>
</dbReference>
<dbReference type="EMBL" id="LT670847">
    <property type="protein sequence ID" value="SHM20093.1"/>
    <property type="molecule type" value="Genomic_DNA"/>
</dbReference>
<proteinExistence type="predicted"/>
<gene>
    <name evidence="2" type="ORF">SAMN05878437_1744</name>
</gene>
<dbReference type="STRING" id="29571.SAMN05878437_1744"/>